<dbReference type="InterPro" id="IPR013131">
    <property type="entry name" value="Mannitol_DH_N"/>
</dbReference>
<dbReference type="Gene3D" id="1.10.1040.10">
    <property type="entry name" value="N-(1-d-carboxylethyl)-l-norvaline Dehydrogenase, domain 2"/>
    <property type="match status" value="1"/>
</dbReference>
<evidence type="ECO:0000313" key="9">
    <source>
        <dbReference type="EMBL" id="GAA4536860.1"/>
    </source>
</evidence>
<accession>A0ABP8RER8</accession>
<dbReference type="PRINTS" id="PR00084">
    <property type="entry name" value="MTLDHDRGNASE"/>
</dbReference>
<dbReference type="EC" id="1.1.1.17" evidence="2"/>
<dbReference type="PANTHER" id="PTHR43362">
    <property type="entry name" value="MANNITOL DEHYDROGENASE DSF1-RELATED"/>
    <property type="match status" value="1"/>
</dbReference>
<keyword evidence="10" id="KW-1185">Reference proteome</keyword>
<dbReference type="Pfam" id="PF08125">
    <property type="entry name" value="Mannitol_dh_C"/>
    <property type="match status" value="1"/>
</dbReference>
<proteinExistence type="inferred from homology"/>
<dbReference type="InterPro" id="IPR000669">
    <property type="entry name" value="Mannitol_DH"/>
</dbReference>
<dbReference type="SUPFAM" id="SSF48179">
    <property type="entry name" value="6-phosphogluconate dehydrogenase C-terminal domain-like"/>
    <property type="match status" value="1"/>
</dbReference>
<reference evidence="10" key="1">
    <citation type="journal article" date="2019" name="Int. J. Syst. Evol. Microbiol.">
        <title>The Global Catalogue of Microorganisms (GCM) 10K type strain sequencing project: providing services to taxonomists for standard genome sequencing and annotation.</title>
        <authorList>
            <consortium name="The Broad Institute Genomics Platform"/>
            <consortium name="The Broad Institute Genome Sequencing Center for Infectious Disease"/>
            <person name="Wu L."/>
            <person name="Ma J."/>
        </authorList>
    </citation>
    <scope>NUCLEOTIDE SEQUENCE [LARGE SCALE GENOMIC DNA]</scope>
    <source>
        <strain evidence="10">JCM 17906</strain>
    </source>
</reference>
<evidence type="ECO:0000256" key="4">
    <source>
        <dbReference type="ARBA" id="ARBA00023002"/>
    </source>
</evidence>
<dbReference type="Proteomes" id="UP001501598">
    <property type="component" value="Unassembled WGS sequence"/>
</dbReference>
<dbReference type="InterPro" id="IPR036291">
    <property type="entry name" value="NAD(P)-bd_dom_sf"/>
</dbReference>
<evidence type="ECO:0000256" key="1">
    <source>
        <dbReference type="ARBA" id="ARBA00006541"/>
    </source>
</evidence>
<dbReference type="PROSITE" id="PS00974">
    <property type="entry name" value="MANNITOL_DHGENASE"/>
    <property type="match status" value="1"/>
</dbReference>
<evidence type="ECO:0000259" key="8">
    <source>
        <dbReference type="Pfam" id="PF08125"/>
    </source>
</evidence>
<dbReference type="InterPro" id="IPR013118">
    <property type="entry name" value="Mannitol_DH_C"/>
</dbReference>
<feature type="domain" description="Mannitol dehydrogenase C-terminal" evidence="8">
    <location>
        <begin position="275"/>
        <end position="399"/>
    </location>
</feature>
<evidence type="ECO:0000256" key="5">
    <source>
        <dbReference type="ARBA" id="ARBA00023027"/>
    </source>
</evidence>
<name>A0ABP8RER8_9PSEU</name>
<dbReference type="InterPro" id="IPR023027">
    <property type="entry name" value="Mannitol_DH_CS"/>
</dbReference>
<dbReference type="Pfam" id="PF01232">
    <property type="entry name" value="Mannitol_dh"/>
    <property type="match status" value="1"/>
</dbReference>
<dbReference type="EMBL" id="BAABGT010000007">
    <property type="protein sequence ID" value="GAA4536860.1"/>
    <property type="molecule type" value="Genomic_DNA"/>
</dbReference>
<feature type="domain" description="Mannitol dehydrogenase N-terminal" evidence="7">
    <location>
        <begin position="27"/>
        <end position="266"/>
    </location>
</feature>
<dbReference type="Gene3D" id="3.40.50.720">
    <property type="entry name" value="NAD(P)-binding Rossmann-like Domain"/>
    <property type="match status" value="1"/>
</dbReference>
<dbReference type="RefSeq" id="WP_345412112.1">
    <property type="nucleotide sequence ID" value="NZ_BAABGT010000007.1"/>
</dbReference>
<dbReference type="InterPro" id="IPR050988">
    <property type="entry name" value="Mannitol_DH/Oxidoreductase"/>
</dbReference>
<evidence type="ECO:0000256" key="6">
    <source>
        <dbReference type="ARBA" id="ARBA00048615"/>
    </source>
</evidence>
<sequence length="486" mass="51110">MTAPERLARRTTPDSALLHQREEPGTGIVHLGLGNFHRAHQAVYTARALAAQDGDWGILGVASRSAAVVDALRAQELRYSVLEVSPEGSSVHVPAVHTGALVAAQDPEAVVAAIAEARIVSLTVTEHGYTIDPRTGGLDHAALRADPHATLNLVVRGLQRRARTHGRPVTVLSCDNLVENGATTARLVGELAAALPGPERAELESYLGSVTFPNSMVDRIVPATTDAYRAEASRLLGVRDEIPVPAEPFSMWVVEDAFAAGRPAWEHGGVRFTADVSPYELCKVRLLNGTHSLIAYLGALAGCDTIPQSSARPAIRAAADAVLREDYLPTVPVPADVDVEDYIAQLFTRWSNSALGHRTRQVGSDGSVKLAQRVPEPALHHLAAGRMPHGLALTVAAYLCCLAPPAGLDAGPHAAAMSDPARGSLAPLAALPTPEFVAAALGTGLLGTELAEHSGFRDRVAELVDLLVRHGADAAARELALTEEAA</sequence>
<organism evidence="9 10">
    <name type="scientific">Pseudonocardia xishanensis</name>
    <dbReference type="NCBI Taxonomy" id="630995"/>
    <lineage>
        <taxon>Bacteria</taxon>
        <taxon>Bacillati</taxon>
        <taxon>Actinomycetota</taxon>
        <taxon>Actinomycetes</taxon>
        <taxon>Pseudonocardiales</taxon>
        <taxon>Pseudonocardiaceae</taxon>
        <taxon>Pseudonocardia</taxon>
    </lineage>
</organism>
<gene>
    <name evidence="9" type="ORF">GCM10023175_04320</name>
</gene>
<protein>
    <recommendedName>
        <fullName evidence="3">Mannitol-1-phosphate 5-dehydrogenase</fullName>
        <ecNumber evidence="2">1.1.1.17</ecNumber>
    </recommendedName>
</protein>
<evidence type="ECO:0000256" key="2">
    <source>
        <dbReference type="ARBA" id="ARBA00012939"/>
    </source>
</evidence>
<comment type="caution">
    <text evidence="9">The sequence shown here is derived from an EMBL/GenBank/DDBJ whole genome shotgun (WGS) entry which is preliminary data.</text>
</comment>
<comment type="catalytic activity">
    <reaction evidence="6">
        <text>D-mannitol 1-phosphate + NAD(+) = beta-D-fructose 6-phosphate + NADH + H(+)</text>
        <dbReference type="Rhea" id="RHEA:19661"/>
        <dbReference type="ChEBI" id="CHEBI:15378"/>
        <dbReference type="ChEBI" id="CHEBI:57540"/>
        <dbReference type="ChEBI" id="CHEBI:57634"/>
        <dbReference type="ChEBI" id="CHEBI:57945"/>
        <dbReference type="ChEBI" id="CHEBI:61381"/>
        <dbReference type="EC" id="1.1.1.17"/>
    </reaction>
</comment>
<keyword evidence="4" id="KW-0560">Oxidoreductase</keyword>
<comment type="similarity">
    <text evidence="1">Belongs to the mannitol dehydrogenase family.</text>
</comment>
<dbReference type="SUPFAM" id="SSF51735">
    <property type="entry name" value="NAD(P)-binding Rossmann-fold domains"/>
    <property type="match status" value="1"/>
</dbReference>
<evidence type="ECO:0000256" key="3">
    <source>
        <dbReference type="ARBA" id="ARBA00016219"/>
    </source>
</evidence>
<dbReference type="PANTHER" id="PTHR43362:SF1">
    <property type="entry name" value="MANNITOL DEHYDROGENASE 2-RELATED"/>
    <property type="match status" value="1"/>
</dbReference>
<evidence type="ECO:0000259" key="7">
    <source>
        <dbReference type="Pfam" id="PF01232"/>
    </source>
</evidence>
<dbReference type="InterPro" id="IPR013328">
    <property type="entry name" value="6PGD_dom2"/>
</dbReference>
<evidence type="ECO:0000313" key="10">
    <source>
        <dbReference type="Proteomes" id="UP001501598"/>
    </source>
</evidence>
<dbReference type="InterPro" id="IPR008927">
    <property type="entry name" value="6-PGluconate_DH-like_C_sf"/>
</dbReference>
<keyword evidence="5" id="KW-0520">NAD</keyword>